<dbReference type="Proteomes" id="UP000326939">
    <property type="component" value="Chromosome 14"/>
</dbReference>
<gene>
    <name evidence="3" type="ORF">DKX38_020982</name>
</gene>
<dbReference type="AlphaFoldDB" id="A0A5N5KBJ7"/>
<reference evidence="4" key="1">
    <citation type="journal article" date="2019" name="Gigascience">
        <title>De novo genome assembly of the endangered Acer yangbiense, a plant species with extremely small populations endemic to Yunnan Province, China.</title>
        <authorList>
            <person name="Yang J."/>
            <person name="Wariss H.M."/>
            <person name="Tao L."/>
            <person name="Zhang R."/>
            <person name="Yun Q."/>
            <person name="Hollingsworth P."/>
            <person name="Dao Z."/>
            <person name="Luo G."/>
            <person name="Guo H."/>
            <person name="Ma Y."/>
            <person name="Sun W."/>
        </authorList>
    </citation>
    <scope>NUCLEOTIDE SEQUENCE [LARGE SCALE GENOMIC DNA]</scope>
    <source>
        <strain evidence="4">cv. br00</strain>
    </source>
</reference>
<evidence type="ECO:0000313" key="4">
    <source>
        <dbReference type="Proteomes" id="UP000326939"/>
    </source>
</evidence>
<dbReference type="PANTHER" id="PTHR12802:SF167">
    <property type="entry name" value="PROTEIN REVEILLE 5"/>
    <property type="match status" value="1"/>
</dbReference>
<keyword evidence="2" id="KW-1133">Transmembrane helix</keyword>
<comment type="caution">
    <text evidence="3">The sequence shown here is derived from an EMBL/GenBank/DDBJ whole genome shotgun (WGS) entry which is preliminary data.</text>
</comment>
<dbReference type="PANTHER" id="PTHR12802">
    <property type="entry name" value="SWI/SNF COMPLEX-RELATED"/>
    <property type="match status" value="1"/>
</dbReference>
<keyword evidence="2" id="KW-0472">Membrane</keyword>
<evidence type="ECO:0000313" key="3">
    <source>
        <dbReference type="EMBL" id="KAB5527135.1"/>
    </source>
</evidence>
<name>A0A5N5KBJ7_9ROSI</name>
<keyword evidence="4" id="KW-1185">Reference proteome</keyword>
<keyword evidence="1" id="KW-0539">Nucleus</keyword>
<dbReference type="Gene3D" id="1.10.10.60">
    <property type="entry name" value="Homeodomain-like"/>
    <property type="match status" value="1"/>
</dbReference>
<protein>
    <recommendedName>
        <fullName evidence="5">Myb-like domain-containing protein</fullName>
    </recommendedName>
</protein>
<accession>A0A5N5KBJ7</accession>
<evidence type="ECO:0008006" key="5">
    <source>
        <dbReference type="Google" id="ProtNLM"/>
    </source>
</evidence>
<evidence type="ECO:0000256" key="2">
    <source>
        <dbReference type="SAM" id="Phobius"/>
    </source>
</evidence>
<proteinExistence type="predicted"/>
<dbReference type="EMBL" id="VDCV01000014">
    <property type="protein sequence ID" value="KAB5527135.1"/>
    <property type="molecule type" value="Genomic_DNA"/>
</dbReference>
<sequence length="212" mass="24049">MLSVNPNPDQGFYFFDPMNNSSLMELPGVNFLPPTNTSANTATDTCNNTVSAANSSTTTTNNNNHTLASFSEDPNKKIRKPYTITKSRESWTEQEHDKFLEALQFESLFVCLCVCVCVCSFYLVFEMGALVFDAEVRRLLVAEEIRFDRDWKKIEAFVGSKTVIQSKQSKAKLQEQDRSLMGSQQGWIVQGMQGLLLVVMRVLWRCLYDVVD</sequence>
<organism evidence="3 4">
    <name type="scientific">Salix brachista</name>
    <dbReference type="NCBI Taxonomy" id="2182728"/>
    <lineage>
        <taxon>Eukaryota</taxon>
        <taxon>Viridiplantae</taxon>
        <taxon>Streptophyta</taxon>
        <taxon>Embryophyta</taxon>
        <taxon>Tracheophyta</taxon>
        <taxon>Spermatophyta</taxon>
        <taxon>Magnoliopsida</taxon>
        <taxon>eudicotyledons</taxon>
        <taxon>Gunneridae</taxon>
        <taxon>Pentapetalae</taxon>
        <taxon>rosids</taxon>
        <taxon>fabids</taxon>
        <taxon>Malpighiales</taxon>
        <taxon>Salicaceae</taxon>
        <taxon>Saliceae</taxon>
        <taxon>Salix</taxon>
    </lineage>
</organism>
<keyword evidence="2" id="KW-0812">Transmembrane</keyword>
<feature type="transmembrane region" description="Helical" evidence="2">
    <location>
        <begin position="108"/>
        <end position="132"/>
    </location>
</feature>
<evidence type="ECO:0000256" key="1">
    <source>
        <dbReference type="ARBA" id="ARBA00023242"/>
    </source>
</evidence>